<dbReference type="OrthoDB" id="3065412at2759"/>
<dbReference type="GeneID" id="27358576"/>
<keyword evidence="7" id="KW-0336">GPI-anchor</keyword>
<protein>
    <recommendedName>
        <fullName evidence="18">CFEM domain-containing protein</fullName>
    </recommendedName>
</protein>
<reference evidence="19 20" key="1">
    <citation type="submission" date="2015-01" db="EMBL/GenBank/DDBJ databases">
        <title>The Genome Sequence of Exophiala oligosperma CBS72588.</title>
        <authorList>
            <consortium name="The Broad Institute Genomics Platform"/>
            <person name="Cuomo C."/>
            <person name="de Hoog S."/>
            <person name="Gorbushina A."/>
            <person name="Stielow B."/>
            <person name="Teixiera M."/>
            <person name="Abouelleil A."/>
            <person name="Chapman S.B."/>
            <person name="Priest M."/>
            <person name="Young S.K."/>
            <person name="Wortman J."/>
            <person name="Nusbaum C."/>
            <person name="Birren B."/>
        </authorList>
    </citation>
    <scope>NUCLEOTIDE SEQUENCE [LARGE SCALE GENOMIC DNA]</scope>
    <source>
        <strain evidence="19 20">CBS 72588</strain>
    </source>
</reference>
<evidence type="ECO:0000256" key="10">
    <source>
        <dbReference type="ARBA" id="ARBA00023004"/>
    </source>
</evidence>
<evidence type="ECO:0000256" key="6">
    <source>
        <dbReference type="ARBA" id="ARBA00022617"/>
    </source>
</evidence>
<dbReference type="GO" id="GO:0098552">
    <property type="term" value="C:side of membrane"/>
    <property type="evidence" value="ECO:0007669"/>
    <property type="project" value="UniProtKB-KW"/>
</dbReference>
<dbReference type="PROSITE" id="PS52012">
    <property type="entry name" value="CFEM"/>
    <property type="match status" value="1"/>
</dbReference>
<evidence type="ECO:0000256" key="3">
    <source>
        <dbReference type="ARBA" id="ARBA00010031"/>
    </source>
</evidence>
<evidence type="ECO:0000256" key="1">
    <source>
        <dbReference type="ARBA" id="ARBA00004609"/>
    </source>
</evidence>
<dbReference type="HOGENOM" id="CLU_063084_1_1_1"/>
<evidence type="ECO:0000256" key="9">
    <source>
        <dbReference type="ARBA" id="ARBA00022729"/>
    </source>
</evidence>
<feature type="disulfide bond" evidence="15">
    <location>
        <begin position="54"/>
        <end position="87"/>
    </location>
</feature>
<keyword evidence="20" id="KW-1185">Reference proteome</keyword>
<dbReference type="Proteomes" id="UP000053342">
    <property type="component" value="Unassembled WGS sequence"/>
</dbReference>
<feature type="chain" id="PRO_5002240818" description="CFEM domain-containing protein" evidence="17">
    <location>
        <begin position="21"/>
        <end position="194"/>
    </location>
</feature>
<dbReference type="GO" id="GO:0005576">
    <property type="term" value="C:extracellular region"/>
    <property type="evidence" value="ECO:0007669"/>
    <property type="project" value="UniProtKB-SubCell"/>
</dbReference>
<feature type="signal peptide" evidence="17">
    <location>
        <begin position="1"/>
        <end position="20"/>
    </location>
</feature>
<dbReference type="InterPro" id="IPR008427">
    <property type="entry name" value="Extracellular_membr_CFEM_dom"/>
</dbReference>
<keyword evidence="11" id="KW-0472">Membrane</keyword>
<evidence type="ECO:0000256" key="12">
    <source>
        <dbReference type="ARBA" id="ARBA00023157"/>
    </source>
</evidence>
<dbReference type="RefSeq" id="XP_016261105.1">
    <property type="nucleotide sequence ID" value="XM_016407625.1"/>
</dbReference>
<feature type="disulfide bond" evidence="15">
    <location>
        <begin position="45"/>
        <end position="52"/>
    </location>
</feature>
<dbReference type="Gene3D" id="3.40.30.10">
    <property type="entry name" value="Glutaredoxin"/>
    <property type="match status" value="1"/>
</dbReference>
<dbReference type="InterPro" id="IPR051735">
    <property type="entry name" value="CFEM_domain"/>
</dbReference>
<evidence type="ECO:0000256" key="2">
    <source>
        <dbReference type="ARBA" id="ARBA00004613"/>
    </source>
</evidence>
<evidence type="ECO:0000256" key="16">
    <source>
        <dbReference type="SAM" id="MobiDB-lite"/>
    </source>
</evidence>
<evidence type="ECO:0000256" key="14">
    <source>
        <dbReference type="ARBA" id="ARBA00023288"/>
    </source>
</evidence>
<proteinExistence type="inferred from homology"/>
<dbReference type="PANTHER" id="PTHR37928:SF2">
    <property type="entry name" value="GPI ANCHORED CFEM DOMAIN PROTEIN (AFU_ORTHOLOGUE AFUA_6G10580)"/>
    <property type="match status" value="1"/>
</dbReference>
<evidence type="ECO:0000256" key="7">
    <source>
        <dbReference type="ARBA" id="ARBA00022622"/>
    </source>
</evidence>
<keyword evidence="8 15" id="KW-0479">Metal-binding</keyword>
<accession>A0A0D2DZ93</accession>
<organism evidence="19 20">
    <name type="scientific">Exophiala oligosperma</name>
    <dbReference type="NCBI Taxonomy" id="215243"/>
    <lineage>
        <taxon>Eukaryota</taxon>
        <taxon>Fungi</taxon>
        <taxon>Dikarya</taxon>
        <taxon>Ascomycota</taxon>
        <taxon>Pezizomycotina</taxon>
        <taxon>Eurotiomycetes</taxon>
        <taxon>Chaetothyriomycetidae</taxon>
        <taxon>Chaetothyriales</taxon>
        <taxon>Herpotrichiellaceae</taxon>
        <taxon>Exophiala</taxon>
    </lineage>
</organism>
<evidence type="ECO:0000313" key="20">
    <source>
        <dbReference type="Proteomes" id="UP000053342"/>
    </source>
</evidence>
<feature type="disulfide bond" evidence="15">
    <location>
        <begin position="31"/>
        <end position="71"/>
    </location>
</feature>
<keyword evidence="14" id="KW-0449">Lipoprotein</keyword>
<dbReference type="PANTHER" id="PTHR37928">
    <property type="entry name" value="CFEM DOMAIN PROTEIN (AFU_ORTHOLOGUE AFUA_6G14090)"/>
    <property type="match status" value="1"/>
</dbReference>
<dbReference type="VEuPathDB" id="FungiDB:PV06_06502"/>
<feature type="compositionally biased region" description="Low complexity" evidence="16">
    <location>
        <begin position="103"/>
        <end position="127"/>
    </location>
</feature>
<evidence type="ECO:0000256" key="5">
    <source>
        <dbReference type="ARBA" id="ARBA00022525"/>
    </source>
</evidence>
<keyword evidence="5" id="KW-0964">Secreted</keyword>
<keyword evidence="13" id="KW-0325">Glycoprotein</keyword>
<dbReference type="EMBL" id="KN847337">
    <property type="protein sequence ID" value="KIW40889.1"/>
    <property type="molecule type" value="Genomic_DNA"/>
</dbReference>
<keyword evidence="12 15" id="KW-1015">Disulfide bond</keyword>
<keyword evidence="6 15" id="KW-0349">Heme</keyword>
<dbReference type="GO" id="GO:0046872">
    <property type="term" value="F:metal ion binding"/>
    <property type="evidence" value="ECO:0007669"/>
    <property type="project" value="UniProtKB-UniRule"/>
</dbReference>
<keyword evidence="10 15" id="KW-0408">Iron</keyword>
<evidence type="ECO:0000313" key="19">
    <source>
        <dbReference type="EMBL" id="KIW40889.1"/>
    </source>
</evidence>
<sequence>MRTTKFWITAVVAFAPPTFAQVGTISDLPQCGQQAILEAIQTSGCPLTDIACICKNTEFVDKLVAQIPQLCSSEDITLTADGSKAICMAYGVELDLPNLSGGANSTSTATTTSAAGSTVSTASSATGPTDRSTSADGSSRATGSTTNTLPSSTESGSSATGSSAAQETGSGAMVNTAGLSTVLAVALLGVAALS</sequence>
<evidence type="ECO:0000256" key="17">
    <source>
        <dbReference type="SAM" id="SignalP"/>
    </source>
</evidence>
<feature type="compositionally biased region" description="Low complexity" evidence="16">
    <location>
        <begin position="151"/>
        <end position="166"/>
    </location>
</feature>
<dbReference type="STRING" id="215243.A0A0D2DZ93"/>
<feature type="binding site" description="axial binding residue" evidence="15">
    <location>
        <position position="49"/>
    </location>
    <ligand>
        <name>heme</name>
        <dbReference type="ChEBI" id="CHEBI:30413"/>
    </ligand>
    <ligandPart>
        <name>Fe</name>
        <dbReference type="ChEBI" id="CHEBI:18248"/>
    </ligandPart>
</feature>
<comment type="similarity">
    <text evidence="3">Belongs to the RBT5 family.</text>
</comment>
<keyword evidence="4" id="KW-1003">Cell membrane</keyword>
<evidence type="ECO:0000256" key="8">
    <source>
        <dbReference type="ARBA" id="ARBA00022723"/>
    </source>
</evidence>
<evidence type="ECO:0000259" key="18">
    <source>
        <dbReference type="PROSITE" id="PS52012"/>
    </source>
</evidence>
<keyword evidence="9 17" id="KW-0732">Signal</keyword>
<evidence type="ECO:0000256" key="4">
    <source>
        <dbReference type="ARBA" id="ARBA00022475"/>
    </source>
</evidence>
<dbReference type="AlphaFoldDB" id="A0A0D2DZ93"/>
<evidence type="ECO:0000256" key="11">
    <source>
        <dbReference type="ARBA" id="ARBA00023136"/>
    </source>
</evidence>
<name>A0A0D2DZ93_9EURO</name>
<evidence type="ECO:0000256" key="15">
    <source>
        <dbReference type="PROSITE-ProRule" id="PRU01356"/>
    </source>
</evidence>
<feature type="compositionally biased region" description="Polar residues" evidence="16">
    <location>
        <begin position="129"/>
        <end position="150"/>
    </location>
</feature>
<dbReference type="Pfam" id="PF05730">
    <property type="entry name" value="CFEM"/>
    <property type="match status" value="1"/>
</dbReference>
<comment type="caution">
    <text evidence="15">Lacks conserved residue(s) required for the propagation of feature annotation.</text>
</comment>
<dbReference type="GO" id="GO:0005886">
    <property type="term" value="C:plasma membrane"/>
    <property type="evidence" value="ECO:0007669"/>
    <property type="project" value="UniProtKB-SubCell"/>
</dbReference>
<gene>
    <name evidence="19" type="ORF">PV06_06502</name>
</gene>
<feature type="domain" description="CFEM" evidence="18">
    <location>
        <begin position="3"/>
        <end position="114"/>
    </location>
</feature>
<evidence type="ECO:0000256" key="13">
    <source>
        <dbReference type="ARBA" id="ARBA00023180"/>
    </source>
</evidence>
<feature type="region of interest" description="Disordered" evidence="16">
    <location>
        <begin position="103"/>
        <end position="166"/>
    </location>
</feature>
<comment type="subcellular location">
    <subcellularLocation>
        <location evidence="1">Cell membrane</location>
        <topology evidence="1">Lipid-anchor</topology>
        <topology evidence="1">GPI-anchor</topology>
    </subcellularLocation>
    <subcellularLocation>
        <location evidence="2">Secreted</location>
    </subcellularLocation>
</comment>